<name>A0ABS9ESB9_9BACT</name>
<dbReference type="InterPro" id="IPR029787">
    <property type="entry name" value="Nucleotide_cyclase"/>
</dbReference>
<dbReference type="GO" id="GO:0052621">
    <property type="term" value="F:diguanylate cyclase activity"/>
    <property type="evidence" value="ECO:0007669"/>
    <property type="project" value="UniProtKB-EC"/>
</dbReference>
<reference evidence="4 5" key="1">
    <citation type="submission" date="2022-01" db="EMBL/GenBank/DDBJ databases">
        <title>Dethiosulfovibrio faecalis sp. nov., a novel proteolytic, non-sulfur-reducing bacterium isolated from a marine aquaculture solid waste bioreactor.</title>
        <authorList>
            <person name="Grabowski S."/>
            <person name="Apolinario E."/>
            <person name="Schneider N."/>
            <person name="Marshall C.W."/>
            <person name="Sowers K.R."/>
        </authorList>
    </citation>
    <scope>NUCLEOTIDE SEQUENCE [LARGE SCALE GENOMIC DNA]</scope>
    <source>
        <strain evidence="4 5">DSM 12537</strain>
    </source>
</reference>
<dbReference type="NCBIfam" id="TIGR00254">
    <property type="entry name" value="GGDEF"/>
    <property type="match status" value="1"/>
</dbReference>
<dbReference type="InterPro" id="IPR043128">
    <property type="entry name" value="Rev_trsase/Diguanyl_cyclase"/>
</dbReference>
<dbReference type="PANTHER" id="PTHR45138">
    <property type="entry name" value="REGULATORY COMPONENTS OF SENSORY TRANSDUCTION SYSTEM"/>
    <property type="match status" value="1"/>
</dbReference>
<dbReference type="PROSITE" id="PS50887">
    <property type="entry name" value="GGDEF"/>
    <property type="match status" value="1"/>
</dbReference>
<keyword evidence="2" id="KW-1133">Transmembrane helix</keyword>
<keyword evidence="2" id="KW-0472">Membrane</keyword>
<comment type="caution">
    <text evidence="4">The sequence shown here is derived from an EMBL/GenBank/DDBJ whole genome shotgun (WGS) entry which is preliminary data.</text>
</comment>
<organism evidence="4 5">
    <name type="scientific">Dethiosulfovibrio marinus</name>
    <dbReference type="NCBI Taxonomy" id="133532"/>
    <lineage>
        <taxon>Bacteria</taxon>
        <taxon>Thermotogati</taxon>
        <taxon>Synergistota</taxon>
        <taxon>Synergistia</taxon>
        <taxon>Synergistales</taxon>
        <taxon>Dethiosulfovibrionaceae</taxon>
        <taxon>Dethiosulfovibrio</taxon>
    </lineage>
</organism>
<sequence length="400" mass="45375">MKRDNTLNLRTTLKRGLVFLALIVLAYVAVSLYDAKVEVVREVDRQLELAALALPSMLAPDFHDRATSAYAISKEEELRNRRVFGDYVSRIGFAWVYTLIEDGGRFFFSAPTVTEEEAAERARWYYYPYPEAPVEFQKAYESEKPVWVTYTDRWGTYRSIAYPMRSEEGRKYLACADMDIGFMWHSIFRRGLTSLAVSAFFVLMSLPFLLAYRRYSNALAEKVVELEEKGSDLEGRLADKSERLDEAMERIADLSVTDSLTGLYDRSHGMAVLDRMCDSGGWLFLLDLDDFNRINDVLGYRGGDEVLARIGETIRDTLREGELAARRGGDEFLFLVPPMSESDASDRAEDLRKSLVALGHRYGWPISVSMGTARITRGVSPRLLLNEAESKIDGGRGSRS</sequence>
<dbReference type="SMART" id="SM00267">
    <property type="entry name" value="GGDEF"/>
    <property type="match status" value="1"/>
</dbReference>
<keyword evidence="2" id="KW-0812">Transmembrane</keyword>
<keyword evidence="5" id="KW-1185">Reference proteome</keyword>
<dbReference type="InterPro" id="IPR050469">
    <property type="entry name" value="Diguanylate_Cyclase"/>
</dbReference>
<feature type="transmembrane region" description="Helical" evidence="2">
    <location>
        <begin position="12"/>
        <end position="33"/>
    </location>
</feature>
<dbReference type="Proteomes" id="UP001200430">
    <property type="component" value="Unassembled WGS sequence"/>
</dbReference>
<evidence type="ECO:0000256" key="2">
    <source>
        <dbReference type="SAM" id="Phobius"/>
    </source>
</evidence>
<evidence type="ECO:0000259" key="3">
    <source>
        <dbReference type="PROSITE" id="PS50887"/>
    </source>
</evidence>
<dbReference type="CDD" id="cd01949">
    <property type="entry name" value="GGDEF"/>
    <property type="match status" value="1"/>
</dbReference>
<gene>
    <name evidence="4" type="ORF">L2W38_10025</name>
</gene>
<dbReference type="PANTHER" id="PTHR45138:SF24">
    <property type="entry name" value="DIGUANYLATE CYCLASE DGCC-RELATED"/>
    <property type="match status" value="1"/>
</dbReference>
<feature type="coiled-coil region" evidence="1">
    <location>
        <begin position="223"/>
        <end position="257"/>
    </location>
</feature>
<accession>A0ABS9ESB9</accession>
<evidence type="ECO:0000256" key="1">
    <source>
        <dbReference type="SAM" id="Coils"/>
    </source>
</evidence>
<evidence type="ECO:0000313" key="5">
    <source>
        <dbReference type="Proteomes" id="UP001200430"/>
    </source>
</evidence>
<dbReference type="EMBL" id="JAKGUD010000011">
    <property type="protein sequence ID" value="MCF4143146.1"/>
    <property type="molecule type" value="Genomic_DNA"/>
</dbReference>
<dbReference type="Pfam" id="PF00990">
    <property type="entry name" value="GGDEF"/>
    <property type="match status" value="1"/>
</dbReference>
<dbReference type="EC" id="2.7.7.65" evidence="4"/>
<keyword evidence="4" id="KW-0548">Nucleotidyltransferase</keyword>
<dbReference type="SUPFAM" id="SSF55073">
    <property type="entry name" value="Nucleotide cyclase"/>
    <property type="match status" value="1"/>
</dbReference>
<dbReference type="InterPro" id="IPR000160">
    <property type="entry name" value="GGDEF_dom"/>
</dbReference>
<dbReference type="RefSeq" id="WP_236099851.1">
    <property type="nucleotide sequence ID" value="NZ_JAKGUD010000011.1"/>
</dbReference>
<proteinExistence type="predicted"/>
<feature type="domain" description="GGDEF" evidence="3">
    <location>
        <begin position="279"/>
        <end position="400"/>
    </location>
</feature>
<protein>
    <submittedName>
        <fullName evidence="4">Diguanylate cyclase</fullName>
        <ecNumber evidence="4">2.7.7.65</ecNumber>
    </submittedName>
</protein>
<evidence type="ECO:0000313" key="4">
    <source>
        <dbReference type="EMBL" id="MCF4143146.1"/>
    </source>
</evidence>
<feature type="transmembrane region" description="Helical" evidence="2">
    <location>
        <begin position="192"/>
        <end position="212"/>
    </location>
</feature>
<dbReference type="Gene3D" id="3.30.70.270">
    <property type="match status" value="1"/>
</dbReference>
<keyword evidence="1" id="KW-0175">Coiled coil</keyword>
<keyword evidence="4" id="KW-0808">Transferase</keyword>